<accession>A0ABU6VYF7</accession>
<dbReference type="EMBL" id="JASCZI010153864">
    <property type="protein sequence ID" value="MED6177703.1"/>
    <property type="molecule type" value="Genomic_DNA"/>
</dbReference>
<reference evidence="1 2" key="1">
    <citation type="journal article" date="2023" name="Plants (Basel)">
        <title>Bridging the Gap: Combining Genomics and Transcriptomics Approaches to Understand Stylosanthes scabra, an Orphan Legume from the Brazilian Caatinga.</title>
        <authorList>
            <person name="Ferreira-Neto J.R.C."/>
            <person name="da Silva M.D."/>
            <person name="Binneck E."/>
            <person name="de Melo N.F."/>
            <person name="da Silva R.H."/>
            <person name="de Melo A.L.T.M."/>
            <person name="Pandolfi V."/>
            <person name="Bustamante F.O."/>
            <person name="Brasileiro-Vidal A.C."/>
            <person name="Benko-Iseppon A.M."/>
        </authorList>
    </citation>
    <scope>NUCLEOTIDE SEQUENCE [LARGE SCALE GENOMIC DNA]</scope>
    <source>
        <tissue evidence="1">Leaves</tissue>
    </source>
</reference>
<evidence type="ECO:0000313" key="1">
    <source>
        <dbReference type="EMBL" id="MED6177703.1"/>
    </source>
</evidence>
<dbReference type="Proteomes" id="UP001341840">
    <property type="component" value="Unassembled WGS sequence"/>
</dbReference>
<sequence length="127" mass="13696">MAASTPAVAPPWMAVIAYSKIEVVVSGTAATRRPSTAANPWLEATATQNSLSLRGSLSFSLRTSLSFHRRRPLSLSLLVPPLLDNGPGDKDTIFLRTGRFVGAVSHSNLNEIENIKHIVTCWSIAKL</sequence>
<protein>
    <submittedName>
        <fullName evidence="1">Uncharacterized protein</fullName>
    </submittedName>
</protein>
<evidence type="ECO:0000313" key="2">
    <source>
        <dbReference type="Proteomes" id="UP001341840"/>
    </source>
</evidence>
<name>A0ABU6VYF7_9FABA</name>
<comment type="caution">
    <text evidence="1">The sequence shown here is derived from an EMBL/GenBank/DDBJ whole genome shotgun (WGS) entry which is preliminary data.</text>
</comment>
<keyword evidence="2" id="KW-1185">Reference proteome</keyword>
<proteinExistence type="predicted"/>
<organism evidence="1 2">
    <name type="scientific">Stylosanthes scabra</name>
    <dbReference type="NCBI Taxonomy" id="79078"/>
    <lineage>
        <taxon>Eukaryota</taxon>
        <taxon>Viridiplantae</taxon>
        <taxon>Streptophyta</taxon>
        <taxon>Embryophyta</taxon>
        <taxon>Tracheophyta</taxon>
        <taxon>Spermatophyta</taxon>
        <taxon>Magnoliopsida</taxon>
        <taxon>eudicotyledons</taxon>
        <taxon>Gunneridae</taxon>
        <taxon>Pentapetalae</taxon>
        <taxon>rosids</taxon>
        <taxon>fabids</taxon>
        <taxon>Fabales</taxon>
        <taxon>Fabaceae</taxon>
        <taxon>Papilionoideae</taxon>
        <taxon>50 kb inversion clade</taxon>
        <taxon>dalbergioids sensu lato</taxon>
        <taxon>Dalbergieae</taxon>
        <taxon>Pterocarpus clade</taxon>
        <taxon>Stylosanthes</taxon>
    </lineage>
</organism>
<gene>
    <name evidence="1" type="ORF">PIB30_100598</name>
</gene>